<evidence type="ECO:0000256" key="1">
    <source>
        <dbReference type="PROSITE-ProRule" id="PRU00339"/>
    </source>
</evidence>
<feature type="repeat" description="TPR" evidence="1">
    <location>
        <begin position="209"/>
        <end position="242"/>
    </location>
</feature>
<dbReference type="PROSITE" id="PS50005">
    <property type="entry name" value="TPR"/>
    <property type="match status" value="1"/>
</dbReference>
<dbReference type="Gene3D" id="1.25.40.10">
    <property type="entry name" value="Tetratricopeptide repeat domain"/>
    <property type="match status" value="1"/>
</dbReference>
<organism evidence="2 3">
    <name type="scientific">Synechocystis salina LEGE 00031</name>
    <dbReference type="NCBI Taxonomy" id="1828736"/>
    <lineage>
        <taxon>Bacteria</taxon>
        <taxon>Bacillati</taxon>
        <taxon>Cyanobacteriota</taxon>
        <taxon>Cyanophyceae</taxon>
        <taxon>Synechococcales</taxon>
        <taxon>Merismopediaceae</taxon>
        <taxon>Synechocystis</taxon>
    </lineage>
</organism>
<dbReference type="NCBIfam" id="NF041522">
    <property type="entry name" value="TPR_sll0314"/>
    <property type="match status" value="1"/>
</dbReference>
<protein>
    <recommendedName>
        <fullName evidence="4">Tetratricopeptide repeat protein</fullName>
    </recommendedName>
</protein>
<dbReference type="Proteomes" id="UP000658720">
    <property type="component" value="Unassembled WGS sequence"/>
</dbReference>
<sequence length="314" mass="35306">MLASLTRFTPMNLIRNRWAQVLTQSLLGVLIVGGTAWAGDPFRPSNPHNIGDQTEAAFEAIFRDGNYRGAEEILAVALQVEPNEPLVYAMQASFAYDANDMEGMRKYAQQTLESAQRLAASDPLRGNLYIAVGHFLEGSYLLKKGSYLQAVGKTGTVFEHLDKASAINPNDPELNLLRGYLDLFLSRYTPFSQSEQVIGRFEQYAAPDYLRYRALATTYRDLEKYDLAMANIDRALAITPDNPELQYLKGQFLRNEGRRSMDLGKLQQAQQYYALALEKQDQLSRALVVQLNHENNAVVDEIQKLAQNPSLKGF</sequence>
<comment type="caution">
    <text evidence="2">The sequence shown here is derived from an EMBL/GenBank/DDBJ whole genome shotgun (WGS) entry which is preliminary data.</text>
</comment>
<gene>
    <name evidence="2" type="ORF">IQ217_15275</name>
</gene>
<keyword evidence="3" id="KW-1185">Reference proteome</keyword>
<evidence type="ECO:0008006" key="4">
    <source>
        <dbReference type="Google" id="ProtNLM"/>
    </source>
</evidence>
<evidence type="ECO:0000313" key="3">
    <source>
        <dbReference type="Proteomes" id="UP000658720"/>
    </source>
</evidence>
<accession>A0ABR9VUY5</accession>
<proteinExistence type="predicted"/>
<reference evidence="2 3" key="1">
    <citation type="submission" date="2020-10" db="EMBL/GenBank/DDBJ databases">
        <authorList>
            <person name="Castelo-Branco R."/>
            <person name="Eusebio N."/>
            <person name="Adriana R."/>
            <person name="Vieira A."/>
            <person name="Brugerolle De Fraissinette N."/>
            <person name="Rezende De Castro R."/>
            <person name="Schneider M.P."/>
            <person name="Vasconcelos V."/>
            <person name="Leao P.N."/>
        </authorList>
    </citation>
    <scope>NUCLEOTIDE SEQUENCE [LARGE SCALE GENOMIC DNA]</scope>
    <source>
        <strain evidence="2 3">LEGE 00031</strain>
    </source>
</reference>
<dbReference type="SMART" id="SM00028">
    <property type="entry name" value="TPR"/>
    <property type="match status" value="3"/>
</dbReference>
<dbReference type="InterPro" id="IPR011990">
    <property type="entry name" value="TPR-like_helical_dom_sf"/>
</dbReference>
<keyword evidence="1" id="KW-0802">TPR repeat</keyword>
<name>A0ABR9VUY5_9SYNC</name>
<dbReference type="SUPFAM" id="SSF48452">
    <property type="entry name" value="TPR-like"/>
    <property type="match status" value="2"/>
</dbReference>
<dbReference type="InterPro" id="IPR048173">
    <property type="entry name" value="Sll0314-like"/>
</dbReference>
<dbReference type="EMBL" id="JADEVV010000052">
    <property type="protein sequence ID" value="MBE9255175.1"/>
    <property type="molecule type" value="Genomic_DNA"/>
</dbReference>
<dbReference type="InterPro" id="IPR019734">
    <property type="entry name" value="TPR_rpt"/>
</dbReference>
<evidence type="ECO:0000313" key="2">
    <source>
        <dbReference type="EMBL" id="MBE9255175.1"/>
    </source>
</evidence>